<name>A0A1Z3NB97_BDEBC</name>
<dbReference type="AlphaFoldDB" id="A0A1Z3NB97"/>
<feature type="signal peptide" evidence="1">
    <location>
        <begin position="1"/>
        <end position="21"/>
    </location>
</feature>
<accession>A0A1Z3NB97</accession>
<dbReference type="EMBL" id="CP020946">
    <property type="protein sequence ID" value="ASD64726.1"/>
    <property type="molecule type" value="Genomic_DNA"/>
</dbReference>
<evidence type="ECO:0000313" key="2">
    <source>
        <dbReference type="EMBL" id="ASD64726.1"/>
    </source>
</evidence>
<dbReference type="OrthoDB" id="5287244at2"/>
<protein>
    <recommendedName>
        <fullName evidence="4">Secreted protein</fullName>
    </recommendedName>
</protein>
<keyword evidence="1" id="KW-0732">Signal</keyword>
<evidence type="ECO:0000256" key="1">
    <source>
        <dbReference type="SAM" id="SignalP"/>
    </source>
</evidence>
<sequence>MNKLTLITLLMACTLPALSRAEVPAHQTSLLSPLKFTNRAQCALDSEKPTSSIMIMIDGYNAGKTANSVAKLRGLNTEEYSNKAMKEFRLSVAYMTLNIMNKMIRGQLPVLPMNLKTADLPKYLQVNRSCEASGGNCTELNDYLSQIWARAGKRAELLAFDSFTQQNFPLHASKDRLGCYYIKKFSALQGHLQNPEVNQANLQDIALAYLNEADYLTGCFNADDKLNNRFVTLQIDWETNANSLAQQGFDFWNSLKIYLSWAWRHTNEVEQLSPSFGRIFRSIALEESIMFTPNGCKSMTKPSCDSEYLSSNSIRELAKISGPTPEHFDTVPVGTEAEMLEKGVRGVNNDFLGTQSFDSAQEWLANFRKNVIQSRALMKTKYQAAITILNLLQDQLGAAVLSTVVSKDISAHRGNEAMMNELYYMCTEIRLAGDETLDFLKSDIDRIAQLKNMTQMQYSDRRSLQEHVNFFNAVSAQVLPFCNELEKQNYWNKSGYTVNKSGFAPWAKEMMQLQANPEEAKFIPTAFNNQPLLSWNNQSVAGAQAICYSSVDCTRLMVKSMVDLYAVSTYADALVPLAGKTSDPNLFNPYSELKTCKMYDPWFQTQRMNKVLMVDLANTALFGWNILPIYVDVNFTAPKVASFNQLVKDGKIKFDPRVEKSKMQTSLVADFGPLLGAPCAVSLNNNGIKNYNFYSFSGLTVNYCDSKQSNEVVSNNPSDFATGAKTARSFCGGCTLNFTAVAAASTSTFGVVNPAKFVVYLFRTFQKYFSAKKDKVNIPKSWEVNAAYAAEVYKKYGQIPSHCVDQLSKGLKCFRDSCAAKAADVFEKAYNTKVHEVYIREDDDSQWPPSDTKEAWIKSDLCKGEAVIRFTCNERKVENFRTHSMYGFHKSCRRAMGK</sequence>
<dbReference type="RefSeq" id="WP_088566174.1">
    <property type="nucleotide sequence ID" value="NZ_CP020946.1"/>
</dbReference>
<gene>
    <name evidence="2" type="ORF">B9G79_14705</name>
</gene>
<evidence type="ECO:0000313" key="3">
    <source>
        <dbReference type="Proteomes" id="UP000197003"/>
    </source>
</evidence>
<reference evidence="2 3" key="1">
    <citation type="submission" date="2017-04" db="EMBL/GenBank/DDBJ databases">
        <title>Whole genome sequence of Bdellovibrio bacteriovorus strain SSB218315.</title>
        <authorList>
            <person name="Oyedara O."/>
            <person name="Rodriguez-Perez M.A."/>
        </authorList>
    </citation>
    <scope>NUCLEOTIDE SEQUENCE [LARGE SCALE GENOMIC DNA]</scope>
    <source>
        <strain evidence="2 3">SSB218315</strain>
    </source>
</reference>
<organism evidence="2 3">
    <name type="scientific">Bdellovibrio bacteriovorus</name>
    <dbReference type="NCBI Taxonomy" id="959"/>
    <lineage>
        <taxon>Bacteria</taxon>
        <taxon>Pseudomonadati</taxon>
        <taxon>Bdellovibrionota</taxon>
        <taxon>Bdellovibrionia</taxon>
        <taxon>Bdellovibrionales</taxon>
        <taxon>Pseudobdellovibrionaceae</taxon>
        <taxon>Bdellovibrio</taxon>
    </lineage>
</organism>
<feature type="chain" id="PRO_5012870874" description="Secreted protein" evidence="1">
    <location>
        <begin position="22"/>
        <end position="898"/>
    </location>
</feature>
<dbReference type="Proteomes" id="UP000197003">
    <property type="component" value="Chromosome"/>
</dbReference>
<evidence type="ECO:0008006" key="4">
    <source>
        <dbReference type="Google" id="ProtNLM"/>
    </source>
</evidence>
<proteinExistence type="predicted"/>